<comment type="caution">
    <text evidence="1">The sequence shown here is derived from an EMBL/GenBank/DDBJ whole genome shotgun (WGS) entry which is preliminary data.</text>
</comment>
<proteinExistence type="predicted"/>
<dbReference type="RefSeq" id="WP_257028476.1">
    <property type="nucleotide sequence ID" value="NZ_JACCCQ010000001.1"/>
</dbReference>
<accession>A0ABX2RV39</accession>
<reference evidence="1 2" key="1">
    <citation type="submission" date="2020-07" db="EMBL/GenBank/DDBJ databases">
        <title>Sequencing the genomes of 1000 actinobacteria strains.</title>
        <authorList>
            <person name="Klenk H.-P."/>
        </authorList>
    </citation>
    <scope>NUCLEOTIDE SEQUENCE [LARGE SCALE GENOMIC DNA]</scope>
    <source>
        <strain evidence="1 2">DSM 43814</strain>
    </source>
</reference>
<dbReference type="InterPro" id="IPR015422">
    <property type="entry name" value="PyrdxlP-dep_Trfase_small"/>
</dbReference>
<keyword evidence="1" id="KW-0238">DNA-binding</keyword>
<sequence length="79" mass="8062">MHGAAAGLHLTVTLAGDVPDAELAAATLHRGVKTQPLSWHAQRPYPPGLVLGYAANTASEIDEGVATIGAVLRGRRGPA</sequence>
<name>A0ABX2RV39_9ACTN</name>
<dbReference type="Gene3D" id="3.90.1150.10">
    <property type="entry name" value="Aspartate Aminotransferase, domain 1"/>
    <property type="match status" value="1"/>
</dbReference>
<dbReference type="GO" id="GO:0003677">
    <property type="term" value="F:DNA binding"/>
    <property type="evidence" value="ECO:0007669"/>
    <property type="project" value="UniProtKB-KW"/>
</dbReference>
<organism evidence="1 2">
    <name type="scientific">Micromonospora purpureochromogenes</name>
    <dbReference type="NCBI Taxonomy" id="47872"/>
    <lineage>
        <taxon>Bacteria</taxon>
        <taxon>Bacillati</taxon>
        <taxon>Actinomycetota</taxon>
        <taxon>Actinomycetes</taxon>
        <taxon>Micromonosporales</taxon>
        <taxon>Micromonosporaceae</taxon>
        <taxon>Micromonospora</taxon>
    </lineage>
</organism>
<dbReference type="Proteomes" id="UP000631553">
    <property type="component" value="Unassembled WGS sequence"/>
</dbReference>
<dbReference type="SUPFAM" id="SSF53383">
    <property type="entry name" value="PLP-dependent transferases"/>
    <property type="match status" value="1"/>
</dbReference>
<dbReference type="EMBL" id="JACCCQ010000001">
    <property type="protein sequence ID" value="NYF59129.1"/>
    <property type="molecule type" value="Genomic_DNA"/>
</dbReference>
<gene>
    <name evidence="1" type="ORF">HDA35_004960</name>
</gene>
<keyword evidence="2" id="KW-1185">Reference proteome</keyword>
<dbReference type="InterPro" id="IPR015424">
    <property type="entry name" value="PyrdxlP-dep_Trfase"/>
</dbReference>
<evidence type="ECO:0000313" key="2">
    <source>
        <dbReference type="Proteomes" id="UP000631553"/>
    </source>
</evidence>
<protein>
    <submittedName>
        <fullName evidence="1">DNA-binding transcriptional MocR family regulator</fullName>
    </submittedName>
</protein>
<evidence type="ECO:0000313" key="1">
    <source>
        <dbReference type="EMBL" id="NYF59129.1"/>
    </source>
</evidence>